<dbReference type="InterPro" id="IPR011006">
    <property type="entry name" value="CheY-like_superfamily"/>
</dbReference>
<proteinExistence type="predicted"/>
<dbReference type="PROSITE" id="PS50110">
    <property type="entry name" value="RESPONSE_REGULATORY"/>
    <property type="match status" value="1"/>
</dbReference>
<evidence type="ECO:0000259" key="4">
    <source>
        <dbReference type="PROSITE" id="PS50110"/>
    </source>
</evidence>
<keyword evidence="6" id="KW-1185">Reference proteome</keyword>
<reference evidence="5 6" key="1">
    <citation type="submission" date="2016-10" db="EMBL/GenBank/DDBJ databases">
        <authorList>
            <person name="de Groot N.N."/>
        </authorList>
    </citation>
    <scope>NUCLEOTIDE SEQUENCE [LARGE SCALE GENOMIC DNA]</scope>
    <source>
        <strain evidence="5 6">AA1</strain>
    </source>
</reference>
<feature type="region of interest" description="Disordered" evidence="3">
    <location>
        <begin position="225"/>
        <end position="256"/>
    </location>
</feature>
<dbReference type="AlphaFoldDB" id="A0A1G5FNL6"/>
<organism evidence="5 6">
    <name type="scientific">Desulfoluna spongiiphila</name>
    <dbReference type="NCBI Taxonomy" id="419481"/>
    <lineage>
        <taxon>Bacteria</taxon>
        <taxon>Pseudomonadati</taxon>
        <taxon>Thermodesulfobacteriota</taxon>
        <taxon>Desulfobacteria</taxon>
        <taxon>Desulfobacterales</taxon>
        <taxon>Desulfolunaceae</taxon>
        <taxon>Desulfoluna</taxon>
    </lineage>
</organism>
<dbReference type="RefSeq" id="WP_092211031.1">
    <property type="nucleotide sequence ID" value="NZ_FMUX01000008.1"/>
</dbReference>
<evidence type="ECO:0000313" key="6">
    <source>
        <dbReference type="Proteomes" id="UP000198870"/>
    </source>
</evidence>
<protein>
    <recommendedName>
        <fullName evidence="4">Response regulatory domain-containing protein</fullName>
    </recommendedName>
</protein>
<dbReference type="OrthoDB" id="5487947at2"/>
<dbReference type="PANTHER" id="PTHR44591:SF3">
    <property type="entry name" value="RESPONSE REGULATORY DOMAIN-CONTAINING PROTEIN"/>
    <property type="match status" value="1"/>
</dbReference>
<accession>A0A1G5FNL6</accession>
<dbReference type="GO" id="GO:0000160">
    <property type="term" value="P:phosphorelay signal transduction system"/>
    <property type="evidence" value="ECO:0007669"/>
    <property type="project" value="InterPro"/>
</dbReference>
<evidence type="ECO:0000256" key="3">
    <source>
        <dbReference type="SAM" id="MobiDB-lite"/>
    </source>
</evidence>
<dbReference type="SMART" id="SM00448">
    <property type="entry name" value="REC"/>
    <property type="match status" value="1"/>
</dbReference>
<feature type="domain" description="Response regulatory" evidence="4">
    <location>
        <begin position="4"/>
        <end position="120"/>
    </location>
</feature>
<keyword evidence="1 2" id="KW-0597">Phosphoprotein</keyword>
<gene>
    <name evidence="5" type="ORF">SAMN05216233_108180</name>
</gene>
<evidence type="ECO:0000313" key="5">
    <source>
        <dbReference type="EMBL" id="SCY40836.1"/>
    </source>
</evidence>
<dbReference type="InterPro" id="IPR001789">
    <property type="entry name" value="Sig_transdc_resp-reg_receiver"/>
</dbReference>
<dbReference type="Gene3D" id="3.40.50.2300">
    <property type="match status" value="1"/>
</dbReference>
<dbReference type="PANTHER" id="PTHR44591">
    <property type="entry name" value="STRESS RESPONSE REGULATOR PROTEIN 1"/>
    <property type="match status" value="1"/>
</dbReference>
<feature type="modified residue" description="4-aspartylphosphate" evidence="2">
    <location>
        <position position="55"/>
    </location>
</feature>
<dbReference type="EMBL" id="FMUX01000008">
    <property type="protein sequence ID" value="SCY40836.1"/>
    <property type="molecule type" value="Genomic_DNA"/>
</dbReference>
<dbReference type="CDD" id="cd00156">
    <property type="entry name" value="REC"/>
    <property type="match status" value="1"/>
</dbReference>
<feature type="compositionally biased region" description="Low complexity" evidence="3">
    <location>
        <begin position="227"/>
        <end position="241"/>
    </location>
</feature>
<evidence type="ECO:0000256" key="2">
    <source>
        <dbReference type="PROSITE-ProRule" id="PRU00169"/>
    </source>
</evidence>
<dbReference type="Pfam" id="PF14332">
    <property type="entry name" value="DUF4388"/>
    <property type="match status" value="1"/>
</dbReference>
<sequence>MVRQILVVDDNQPFLNLIHKLFSKLKDRYAVITCTDGGEAIEILKQRPIALVVTDLQMPNVDGYGLLEKIRRFFPDIPAIVATSFDKPKTREAVMRYGARAYFTKPLVIGDLIHTIDQILKEQAGGGTLNNASLEMFLQLIEMEAKTCTIRVINETTSTQGVLFFRDGDILNARYGALTGNKAAYRVLGWERVTLLIENSCILTRKGIQGELQAILLDAMRLKDEQGSGSPASGQGQGEAASHTDPADGPDGGSPQELERLKELVVRASGNPDAVEEAAWAPELADKMATLQMFGNILGAGPLKAVLSNRETDQRMVVMGSGPPARLVVGARVQKESLIDAVLDV</sequence>
<evidence type="ECO:0000256" key="1">
    <source>
        <dbReference type="ARBA" id="ARBA00022553"/>
    </source>
</evidence>
<name>A0A1G5FNL6_9BACT</name>
<dbReference type="InterPro" id="IPR025497">
    <property type="entry name" value="PatA-like_N"/>
</dbReference>
<dbReference type="InterPro" id="IPR050595">
    <property type="entry name" value="Bact_response_regulator"/>
</dbReference>
<dbReference type="Pfam" id="PF00072">
    <property type="entry name" value="Response_reg"/>
    <property type="match status" value="1"/>
</dbReference>
<dbReference type="STRING" id="419481.SAMN05216233_108180"/>
<dbReference type="Proteomes" id="UP000198870">
    <property type="component" value="Unassembled WGS sequence"/>
</dbReference>
<dbReference type="SUPFAM" id="SSF52172">
    <property type="entry name" value="CheY-like"/>
    <property type="match status" value="1"/>
</dbReference>